<proteinExistence type="inferred from homology"/>
<feature type="domain" description="NADH:ubiquinone oxidoreductase chain 4 N-terminal" evidence="18">
    <location>
        <begin position="1"/>
        <end position="106"/>
    </location>
</feature>
<dbReference type="CTD" id="4538"/>
<evidence type="ECO:0000256" key="3">
    <source>
        <dbReference type="ARBA" id="ARBA00012944"/>
    </source>
</evidence>
<evidence type="ECO:0000256" key="4">
    <source>
        <dbReference type="ARBA" id="ARBA00021006"/>
    </source>
</evidence>
<evidence type="ECO:0000313" key="19">
    <source>
        <dbReference type="EMBL" id="ACZ02646.1"/>
    </source>
</evidence>
<keyword evidence="9 16" id="KW-0249">Electron transport</keyword>
<dbReference type="GO" id="GO:0031966">
    <property type="term" value="C:mitochondrial membrane"/>
    <property type="evidence" value="ECO:0007669"/>
    <property type="project" value="UniProtKB-SubCell"/>
</dbReference>
<dbReference type="EC" id="7.1.1.2" evidence="3 16"/>
<comment type="function">
    <text evidence="16">Core subunit of the mitochondrial membrane respiratory chain NADH dehydrogenase (Complex I) which catalyzes electron transfer from NADH through the respiratory chain, using ubiquinone as an electron acceptor. Essential for the catalytic activity and assembly of complex I.</text>
</comment>
<evidence type="ECO:0000256" key="5">
    <source>
        <dbReference type="ARBA" id="ARBA00022448"/>
    </source>
</evidence>
<dbReference type="InterPro" id="IPR003918">
    <property type="entry name" value="NADH_UbQ_OxRdtase"/>
</dbReference>
<comment type="similarity">
    <text evidence="2 16">Belongs to the complex I subunit 4 family.</text>
</comment>
<name>E3T244_9NEOB</name>
<geneLocation type="mitochondrion" evidence="19"/>
<dbReference type="GO" id="GO:0015990">
    <property type="term" value="P:electron transport coupled proton transport"/>
    <property type="evidence" value="ECO:0007669"/>
    <property type="project" value="TreeGrafter"/>
</dbReference>
<feature type="transmembrane region" description="Helical" evidence="16">
    <location>
        <begin position="383"/>
        <end position="412"/>
    </location>
</feature>
<feature type="transmembrane region" description="Helical" evidence="16">
    <location>
        <begin position="114"/>
        <end position="131"/>
    </location>
</feature>
<dbReference type="EMBL" id="GU177877">
    <property type="protein sequence ID" value="ACZ02646.1"/>
    <property type="molecule type" value="Genomic_DNA"/>
</dbReference>
<keyword evidence="10 16" id="KW-1133">Transmembrane helix</keyword>
<dbReference type="PANTHER" id="PTHR43507:SF20">
    <property type="entry name" value="NADH-UBIQUINONE OXIDOREDUCTASE CHAIN 4"/>
    <property type="match status" value="1"/>
</dbReference>
<dbReference type="GeneID" id="9978284"/>
<feature type="transmembrane region" description="Helical" evidence="16">
    <location>
        <begin position="307"/>
        <end position="328"/>
    </location>
</feature>
<keyword evidence="5 16" id="KW-0813">Transport</keyword>
<protein>
    <recommendedName>
        <fullName evidence="4 16">NADH-ubiquinone oxidoreductase chain 4</fullName>
        <ecNumber evidence="3 16">7.1.1.2</ecNumber>
    </recommendedName>
</protein>
<feature type="transmembrane region" description="Helical" evidence="16">
    <location>
        <begin position="92"/>
        <end position="108"/>
    </location>
</feature>
<dbReference type="GO" id="GO:0003954">
    <property type="term" value="F:NADH dehydrogenase activity"/>
    <property type="evidence" value="ECO:0007669"/>
    <property type="project" value="TreeGrafter"/>
</dbReference>
<keyword evidence="6 16" id="KW-0679">Respiratory chain</keyword>
<feature type="transmembrane region" description="Helical" evidence="16">
    <location>
        <begin position="340"/>
        <end position="363"/>
    </location>
</feature>
<feature type="transmembrane region" description="Helical" evidence="16">
    <location>
        <begin position="23"/>
        <end position="43"/>
    </location>
</feature>
<organism evidence="19">
    <name type="scientific">Occidozyga martensii</name>
    <name type="common">round-tongued floating frog</name>
    <dbReference type="NCBI Taxonomy" id="146711"/>
    <lineage>
        <taxon>Eukaryota</taxon>
        <taxon>Metazoa</taxon>
        <taxon>Chordata</taxon>
        <taxon>Craniata</taxon>
        <taxon>Vertebrata</taxon>
        <taxon>Euteleostomi</taxon>
        <taxon>Amphibia</taxon>
        <taxon>Batrachia</taxon>
        <taxon>Anura</taxon>
        <taxon>Neobatrachia</taxon>
        <taxon>Ranoidea</taxon>
        <taxon>Dicroglossidae</taxon>
        <taxon>Occidozyginae</taxon>
        <taxon>Occidozyga</taxon>
    </lineage>
</organism>
<feature type="transmembrane region" description="Helical" evidence="16">
    <location>
        <begin position="255"/>
        <end position="275"/>
    </location>
</feature>
<evidence type="ECO:0000256" key="11">
    <source>
        <dbReference type="ARBA" id="ARBA00023027"/>
    </source>
</evidence>
<gene>
    <name evidence="19" type="primary">ND4</name>
</gene>
<dbReference type="PRINTS" id="PR01437">
    <property type="entry name" value="NUOXDRDTASE4"/>
</dbReference>
<dbReference type="InterPro" id="IPR001750">
    <property type="entry name" value="ND/Mrp_TM"/>
</dbReference>
<comment type="catalytic activity">
    <reaction evidence="15 16">
        <text>a ubiquinone + NADH + 5 H(+)(in) = a ubiquinol + NAD(+) + 4 H(+)(out)</text>
        <dbReference type="Rhea" id="RHEA:29091"/>
        <dbReference type="Rhea" id="RHEA-COMP:9565"/>
        <dbReference type="Rhea" id="RHEA-COMP:9566"/>
        <dbReference type="ChEBI" id="CHEBI:15378"/>
        <dbReference type="ChEBI" id="CHEBI:16389"/>
        <dbReference type="ChEBI" id="CHEBI:17976"/>
        <dbReference type="ChEBI" id="CHEBI:57540"/>
        <dbReference type="ChEBI" id="CHEBI:57945"/>
        <dbReference type="EC" id="7.1.1.2"/>
    </reaction>
</comment>
<dbReference type="AlphaFoldDB" id="E3T244"/>
<evidence type="ECO:0000256" key="2">
    <source>
        <dbReference type="ARBA" id="ARBA00009025"/>
    </source>
</evidence>
<dbReference type="InterPro" id="IPR000260">
    <property type="entry name" value="NADH4_N"/>
</dbReference>
<evidence type="ECO:0000256" key="12">
    <source>
        <dbReference type="ARBA" id="ARBA00023075"/>
    </source>
</evidence>
<evidence type="ECO:0000256" key="7">
    <source>
        <dbReference type="ARBA" id="ARBA00022692"/>
    </source>
</evidence>
<reference evidence="19" key="1">
    <citation type="submission" date="2009-11" db="EMBL/GenBank/DDBJ databases">
        <title>Complete Nucleotide Sequence and Gene Rearrangement of the Mitochondrial Genome of the Occidozyga martensii.</title>
        <authorList>
            <person name="Li X.Q."/>
            <person name="Wu X.B."/>
        </authorList>
    </citation>
    <scope>NUCLEOTIDE SEQUENCE</scope>
</reference>
<comment type="subcellular location">
    <subcellularLocation>
        <location evidence="1 16">Mitochondrion membrane</location>
        <topology evidence="1 16">Multi-pass membrane protein</topology>
    </subcellularLocation>
</comment>
<keyword evidence="7 16" id="KW-0812">Transmembrane</keyword>
<evidence type="ECO:0000256" key="1">
    <source>
        <dbReference type="ARBA" id="ARBA00004225"/>
    </source>
</evidence>
<keyword evidence="8" id="KW-1278">Translocase</keyword>
<feature type="transmembrane region" description="Helical" evidence="16">
    <location>
        <begin position="143"/>
        <end position="167"/>
    </location>
</feature>
<feature type="transmembrane region" description="Helical" evidence="16">
    <location>
        <begin position="187"/>
        <end position="205"/>
    </location>
</feature>
<evidence type="ECO:0000256" key="13">
    <source>
        <dbReference type="ARBA" id="ARBA00023128"/>
    </source>
</evidence>
<feature type="transmembrane region" description="Helical" evidence="16">
    <location>
        <begin position="282"/>
        <end position="301"/>
    </location>
</feature>
<evidence type="ECO:0000256" key="6">
    <source>
        <dbReference type="ARBA" id="ARBA00022660"/>
    </source>
</evidence>
<feature type="transmembrane region" description="Helical" evidence="16">
    <location>
        <begin position="49"/>
        <end position="71"/>
    </location>
</feature>
<dbReference type="PANTHER" id="PTHR43507">
    <property type="entry name" value="NADH-UBIQUINONE OXIDOREDUCTASE CHAIN 4"/>
    <property type="match status" value="1"/>
</dbReference>
<evidence type="ECO:0000256" key="16">
    <source>
        <dbReference type="RuleBase" id="RU003297"/>
    </source>
</evidence>
<keyword evidence="12 16" id="KW-0830">Ubiquinone</keyword>
<evidence type="ECO:0000259" key="18">
    <source>
        <dbReference type="Pfam" id="PF01059"/>
    </source>
</evidence>
<keyword evidence="13 16" id="KW-0496">Mitochondrion</keyword>
<evidence type="ECO:0000256" key="14">
    <source>
        <dbReference type="ARBA" id="ARBA00023136"/>
    </source>
</evidence>
<dbReference type="GO" id="GO:0008137">
    <property type="term" value="F:NADH dehydrogenase (ubiquinone) activity"/>
    <property type="evidence" value="ECO:0007669"/>
    <property type="project" value="UniProtKB-UniRule"/>
</dbReference>
<dbReference type="GO" id="GO:0042773">
    <property type="term" value="P:ATP synthesis coupled electron transport"/>
    <property type="evidence" value="ECO:0007669"/>
    <property type="project" value="InterPro"/>
</dbReference>
<dbReference type="RefSeq" id="YP_004021494.1">
    <property type="nucleotide sequence ID" value="NC_014685.1"/>
</dbReference>
<dbReference type="GO" id="GO:0048039">
    <property type="term" value="F:ubiquinone binding"/>
    <property type="evidence" value="ECO:0007669"/>
    <property type="project" value="TreeGrafter"/>
</dbReference>
<evidence type="ECO:0000256" key="8">
    <source>
        <dbReference type="ARBA" id="ARBA00022967"/>
    </source>
</evidence>
<evidence type="ECO:0000256" key="9">
    <source>
        <dbReference type="ARBA" id="ARBA00022982"/>
    </source>
</evidence>
<feature type="transmembrane region" description="Helical" evidence="16">
    <location>
        <begin position="433"/>
        <end position="454"/>
    </location>
</feature>
<feature type="transmembrane region" description="Helical" evidence="16">
    <location>
        <begin position="217"/>
        <end position="235"/>
    </location>
</feature>
<accession>E3T244</accession>
<keyword evidence="14 16" id="KW-0472">Membrane</keyword>
<evidence type="ECO:0000256" key="15">
    <source>
        <dbReference type="ARBA" id="ARBA00049551"/>
    </source>
</evidence>
<keyword evidence="11 16" id="KW-0520">NAD</keyword>
<feature type="domain" description="NADH:quinone oxidoreductase/Mrp antiporter transmembrane" evidence="17">
    <location>
        <begin position="110"/>
        <end position="397"/>
    </location>
</feature>
<evidence type="ECO:0000256" key="10">
    <source>
        <dbReference type="ARBA" id="ARBA00022989"/>
    </source>
</evidence>
<dbReference type="Pfam" id="PF01059">
    <property type="entry name" value="Oxidored_q5_N"/>
    <property type="match status" value="1"/>
</dbReference>
<evidence type="ECO:0000259" key="17">
    <source>
        <dbReference type="Pfam" id="PF00361"/>
    </source>
</evidence>
<dbReference type="Pfam" id="PF00361">
    <property type="entry name" value="Proton_antipo_M"/>
    <property type="match status" value="1"/>
</dbReference>
<sequence>MITTLTTWLLLPLSIGLSPYKHLWNATLCHSLLVSMLSINLFYSQLEEATSVLTFLDNISMILSILTCWLFPLTVLASQSKMQYETAANQRIYLFSLSTLQFLTLLAFTASNLISFFLFFEASLIPAIILISRWGNQSHRVDAAVYIMFFTMLGAFPLLLWMMKFYIVFGLLSPAFSFGLESPKSLSIYPGLFWFVYNMAFLMKLPLYGIHMWLPKAHVEAPIAGSMILAAPLLKLGGHGMLRLSVFIEDYMKKYAGPFLAIAMFGVLAAALLCTRQTDLKSLIAMSSVSHMNLLVVAALIATKWSYSGALVLMITHGLTSSALFCLANTLYERTNTRALIMLRGTITILPLAGVWWMTIALFNMALPPTLNFASELVLMVTFFYWSKFLFIIVIFTCVYSSAYSLYMYWSVQRGHLPSHMKTFFPFDIREHILLLLHALPALLLILNPQLLLIL</sequence>